<keyword evidence="2" id="KW-0645">Protease</keyword>
<comment type="caution">
    <text evidence="2">The sequence shown here is derived from an EMBL/GenBank/DDBJ whole genome shotgun (WGS) entry which is preliminary data.</text>
</comment>
<name>A0A839SQX0_9PROT</name>
<reference evidence="2 3" key="1">
    <citation type="submission" date="2020-08" db="EMBL/GenBank/DDBJ databases">
        <title>Genomic Encyclopedia of Type Strains, Phase III (KMG-III): the genomes of soil and plant-associated and newly described type strains.</title>
        <authorList>
            <person name="Whitman W."/>
        </authorList>
    </citation>
    <scope>NUCLEOTIDE SEQUENCE [LARGE SCALE GENOMIC DNA]</scope>
    <source>
        <strain evidence="2 3">CECT 8803</strain>
    </source>
</reference>
<feature type="domain" description="Transglutaminase-like" evidence="1">
    <location>
        <begin position="174"/>
        <end position="245"/>
    </location>
</feature>
<dbReference type="GO" id="GO:0008233">
    <property type="term" value="F:peptidase activity"/>
    <property type="evidence" value="ECO:0007669"/>
    <property type="project" value="UniProtKB-KW"/>
</dbReference>
<evidence type="ECO:0000313" key="3">
    <source>
        <dbReference type="Proteomes" id="UP000581135"/>
    </source>
</evidence>
<dbReference type="Gene3D" id="3.10.620.30">
    <property type="match status" value="1"/>
</dbReference>
<organism evidence="2 3">
    <name type="scientific">Limibacillus halophilus</name>
    <dbReference type="NCBI Taxonomy" id="1579333"/>
    <lineage>
        <taxon>Bacteria</taxon>
        <taxon>Pseudomonadati</taxon>
        <taxon>Pseudomonadota</taxon>
        <taxon>Alphaproteobacteria</taxon>
        <taxon>Rhodospirillales</taxon>
        <taxon>Rhodovibrionaceae</taxon>
        <taxon>Limibacillus</taxon>
    </lineage>
</organism>
<dbReference type="InterPro" id="IPR002931">
    <property type="entry name" value="Transglutaminase-like"/>
</dbReference>
<evidence type="ECO:0000313" key="2">
    <source>
        <dbReference type="EMBL" id="MBB3065287.1"/>
    </source>
</evidence>
<dbReference type="InterPro" id="IPR013589">
    <property type="entry name" value="Bac_transglu_N"/>
</dbReference>
<protein>
    <submittedName>
        <fullName evidence="2">Transglutaminase-like putative cysteine protease</fullName>
    </submittedName>
</protein>
<gene>
    <name evidence="2" type="ORF">FHR98_001566</name>
</gene>
<dbReference type="PANTHER" id="PTHR33490:SF1">
    <property type="entry name" value="SLL1233 PROTEIN"/>
    <property type="match status" value="1"/>
</dbReference>
<evidence type="ECO:0000259" key="1">
    <source>
        <dbReference type="SMART" id="SM00460"/>
    </source>
</evidence>
<sequence length="303" mass="34137">MRLLTIRHTTRYSYKKPVRFGPHRMMFRPRDSHDIRVISSGLIIKPQPELRWFHDVFGNSVAIATFEEPAEELFVDSMIMVEHYGSSEFEFPLDPAARTLPISYSSEEYPDLARTIERQYHDSEKKIDAWARKFRNETGPTDIWILLEQITKQIRNEFQYIPREDEGVQAPLETLARQTGTCRDYALFMMEALRSLGMAARFVTGYLYDPALEGGDNGTVGAGATHAWVQVYLPGPGWVECDPTNGIIGGSNLIRVGVARDPAQALPFSGSYFGDRDDFIEMEAEVTVTTSGAPAPMASASDR</sequence>
<dbReference type="PANTHER" id="PTHR33490">
    <property type="entry name" value="BLR5614 PROTEIN-RELATED"/>
    <property type="match status" value="1"/>
</dbReference>
<dbReference type="SUPFAM" id="SSF54001">
    <property type="entry name" value="Cysteine proteinases"/>
    <property type="match status" value="1"/>
</dbReference>
<dbReference type="GO" id="GO:0006508">
    <property type="term" value="P:proteolysis"/>
    <property type="evidence" value="ECO:0007669"/>
    <property type="project" value="UniProtKB-KW"/>
</dbReference>
<keyword evidence="2" id="KW-0378">Hydrolase</keyword>
<dbReference type="Pfam" id="PF01841">
    <property type="entry name" value="Transglut_core"/>
    <property type="match status" value="1"/>
</dbReference>
<dbReference type="Proteomes" id="UP000581135">
    <property type="component" value="Unassembled WGS sequence"/>
</dbReference>
<accession>A0A839SQX0</accession>
<dbReference type="EMBL" id="JACHXA010000003">
    <property type="protein sequence ID" value="MBB3065287.1"/>
    <property type="molecule type" value="Genomic_DNA"/>
</dbReference>
<dbReference type="RefSeq" id="WP_183416096.1">
    <property type="nucleotide sequence ID" value="NZ_JACHXA010000003.1"/>
</dbReference>
<dbReference type="SMART" id="SM00460">
    <property type="entry name" value="TGc"/>
    <property type="match status" value="1"/>
</dbReference>
<dbReference type="Pfam" id="PF08379">
    <property type="entry name" value="Bact_transglu_N"/>
    <property type="match status" value="1"/>
</dbReference>
<keyword evidence="3" id="KW-1185">Reference proteome</keyword>
<dbReference type="InterPro" id="IPR038765">
    <property type="entry name" value="Papain-like_cys_pep_sf"/>
</dbReference>
<proteinExistence type="predicted"/>
<dbReference type="AlphaFoldDB" id="A0A839SQX0"/>